<organism evidence="1 2">
    <name type="scientific">Streptomyces chilikensis</name>
    <dbReference type="NCBI Taxonomy" id="1194079"/>
    <lineage>
        <taxon>Bacteria</taxon>
        <taxon>Bacillati</taxon>
        <taxon>Actinomycetota</taxon>
        <taxon>Actinomycetes</taxon>
        <taxon>Kitasatosporales</taxon>
        <taxon>Streptomycetaceae</taxon>
        <taxon>Streptomyces</taxon>
    </lineage>
</organism>
<protein>
    <submittedName>
        <fullName evidence="1">Ester cyclase</fullName>
    </submittedName>
</protein>
<name>A0ABV3EKC3_9ACTN</name>
<dbReference type="Pfam" id="PF07366">
    <property type="entry name" value="SnoaL"/>
    <property type="match status" value="1"/>
</dbReference>
<comment type="caution">
    <text evidence="1">The sequence shown here is derived from an EMBL/GenBank/DDBJ whole genome shotgun (WGS) entry which is preliminary data.</text>
</comment>
<reference evidence="1 2" key="1">
    <citation type="submission" date="2024-06" db="EMBL/GenBank/DDBJ databases">
        <title>The Natural Products Discovery Center: Release of the First 8490 Sequenced Strains for Exploring Actinobacteria Biosynthetic Diversity.</title>
        <authorList>
            <person name="Kalkreuter E."/>
            <person name="Kautsar S.A."/>
            <person name="Yang D."/>
            <person name="Bader C.D."/>
            <person name="Teijaro C.N."/>
            <person name="Fluegel L."/>
            <person name="Davis C.M."/>
            <person name="Simpson J.R."/>
            <person name="Lauterbach L."/>
            <person name="Steele A.D."/>
            <person name="Gui C."/>
            <person name="Meng S."/>
            <person name="Li G."/>
            <person name="Viehrig K."/>
            <person name="Ye F."/>
            <person name="Su P."/>
            <person name="Kiefer A.F."/>
            <person name="Nichols A."/>
            <person name="Cepeda A.J."/>
            <person name="Yan W."/>
            <person name="Fan B."/>
            <person name="Jiang Y."/>
            <person name="Adhikari A."/>
            <person name="Zheng C.-J."/>
            <person name="Schuster L."/>
            <person name="Cowan T.M."/>
            <person name="Smanski M.J."/>
            <person name="Chevrette M.G."/>
            <person name="De Carvalho L.P.S."/>
            <person name="Shen B."/>
        </authorList>
    </citation>
    <scope>NUCLEOTIDE SEQUENCE [LARGE SCALE GENOMIC DNA]</scope>
    <source>
        <strain evidence="1 2">NPDC048117</strain>
    </source>
</reference>
<gene>
    <name evidence="1" type="ORF">AB0D95_05065</name>
</gene>
<sequence length="144" mass="15861">MSTEALDLSMNMGLIFNDLNEEAALAYVAPEFVDHEAQPGVPNGPLGYLGTARWVHSAFEGATWEHLDSFSEGDRAVLRLRFTGKHTGDFLGIAPTQRDVDVEQTHIYRIENGKVVEHWGFRQDLLMLSQLGAISLKPPTPAAA</sequence>
<dbReference type="PANTHER" id="PTHR38436">
    <property type="entry name" value="POLYKETIDE CYCLASE SNOAL-LIKE DOMAIN"/>
    <property type="match status" value="1"/>
</dbReference>
<dbReference type="PANTHER" id="PTHR38436:SF1">
    <property type="entry name" value="ESTER CYCLASE"/>
    <property type="match status" value="1"/>
</dbReference>
<keyword evidence="2" id="KW-1185">Reference proteome</keyword>
<proteinExistence type="predicted"/>
<dbReference type="InterPro" id="IPR032710">
    <property type="entry name" value="NTF2-like_dom_sf"/>
</dbReference>
<dbReference type="Gene3D" id="3.10.450.50">
    <property type="match status" value="1"/>
</dbReference>
<dbReference type="Proteomes" id="UP001551584">
    <property type="component" value="Unassembled WGS sequence"/>
</dbReference>
<dbReference type="InterPro" id="IPR009959">
    <property type="entry name" value="Cyclase_SnoaL-like"/>
</dbReference>
<dbReference type="EMBL" id="JBEZNA010000007">
    <property type="protein sequence ID" value="MEU9576639.1"/>
    <property type="molecule type" value="Genomic_DNA"/>
</dbReference>
<dbReference type="SUPFAM" id="SSF54427">
    <property type="entry name" value="NTF2-like"/>
    <property type="match status" value="1"/>
</dbReference>
<dbReference type="RefSeq" id="WP_166027750.1">
    <property type="nucleotide sequence ID" value="NZ_JBEZNA010000007.1"/>
</dbReference>
<evidence type="ECO:0000313" key="2">
    <source>
        <dbReference type="Proteomes" id="UP001551584"/>
    </source>
</evidence>
<accession>A0ABV3EKC3</accession>
<evidence type="ECO:0000313" key="1">
    <source>
        <dbReference type="EMBL" id="MEU9576639.1"/>
    </source>
</evidence>